<dbReference type="Proteomes" id="UP000241426">
    <property type="component" value="Unassembled WGS sequence"/>
</dbReference>
<evidence type="ECO:0000313" key="1">
    <source>
        <dbReference type="EMBL" id="PSV00946.1"/>
    </source>
</evidence>
<dbReference type="RefSeq" id="WP_107288673.1">
    <property type="nucleotide sequence ID" value="NZ_PYNF01000002.1"/>
</dbReference>
<organism evidence="1 2">
    <name type="scientific">Photobacterium kishitanii</name>
    <dbReference type="NCBI Taxonomy" id="318456"/>
    <lineage>
        <taxon>Bacteria</taxon>
        <taxon>Pseudomonadati</taxon>
        <taxon>Pseudomonadota</taxon>
        <taxon>Gammaproteobacteria</taxon>
        <taxon>Vibrionales</taxon>
        <taxon>Vibrionaceae</taxon>
        <taxon>Photobacterium</taxon>
    </lineage>
</organism>
<proteinExistence type="predicted"/>
<name>A0A2T3KMC2_9GAMM</name>
<gene>
    <name evidence="1" type="ORF">C9J27_02670</name>
</gene>
<comment type="caution">
    <text evidence="1">The sequence shown here is derived from an EMBL/GenBank/DDBJ whole genome shotgun (WGS) entry which is preliminary data.</text>
</comment>
<evidence type="ECO:0000313" key="2">
    <source>
        <dbReference type="Proteomes" id="UP000241426"/>
    </source>
</evidence>
<dbReference type="Pfam" id="PF14284">
    <property type="entry name" value="PcfJ"/>
    <property type="match status" value="1"/>
</dbReference>
<protein>
    <submittedName>
        <fullName evidence="1">Uncharacterized protein</fullName>
    </submittedName>
</protein>
<dbReference type="EMBL" id="PYNF01000002">
    <property type="protein sequence ID" value="PSV00946.1"/>
    <property type="molecule type" value="Genomic_DNA"/>
</dbReference>
<dbReference type="AlphaFoldDB" id="A0A2T3KMC2"/>
<reference evidence="1 2" key="1">
    <citation type="submission" date="2018-01" db="EMBL/GenBank/DDBJ databases">
        <title>Whole genome sequencing of Histamine producing bacteria.</title>
        <authorList>
            <person name="Butler K."/>
        </authorList>
    </citation>
    <scope>NUCLEOTIDE SEQUENCE [LARGE SCALE GENOMIC DNA]</scope>
    <source>
        <strain evidence="1 2">FS-7.2</strain>
    </source>
</reference>
<accession>A0A2T3KMC2</accession>
<dbReference type="InterPro" id="IPR025586">
    <property type="entry name" value="PcfJ"/>
</dbReference>
<sequence length="992" mass="112549">MQKITSTLLDILKHKDFGADPILAKNAKDKTEILIDAYNKADYSRRRIENDKADIVLFFEPEYARIDRQNENVEILGKVKFVAKRKSDNQFVASEYHKLGHGRKIHNRFDDFPVSAAITIEDFNGLTVEKLIQKSKNRSDTDALFNFIELGHDVAGVYSEMGTSSKAVRRKYDIGQNLMQLRRIISIEQLENSNLTELSYPKFKNLGADYKSSIPVILNLKTIIKNEEWLLKSAEFNNNEQQLITNAALETQRANESLNNQAITKLLKDSLPDSFDLNVMDKYTNDELNFIIGEKFSTSANSKEYRLQYVDRLRGFFGIQSTYDYAPNSYVTNTLRKHHIAGTKDANPDASATLLGLFIRNQNNSFSSAPHVQSTKDINDGKIPYKYFTERLGLKGISKKSFSKFMEMMAADLAPPTSVSKFGIKELAAMTTLSKDLFDLNFFTKDSPDSDEERNEITKYRHAVRNISPYLARYAIEMEKMKDLAKRFPTTENKVKLKELGEKYKWLTRNGEYSDNLNRTNENLKSDTLSDMGSIISGYVEAVEFRIAKEIGEDNDTHVFTIDPDGGVNTVAIDTKSLKSALISKIETDDDIIENERSHLAQTYVQDLADDNNLKISVLLEGTSIRESCGYPDANNFNTEIIIENILKAIPSFNDETTVRDNLQDCNYADIDTSHMTGEIMEAQDVSTSGSSQILSSITNKSFDYKAMLETNERLHIEDSANQKEVGNFCTKNFEWTPLFEGEVKIDGYSISVIHDKSRLLDEGKTQDHCVYSYLSPASTGECIILSVQKNAERVATVELTHDYLEDFDVVQNYGPHNTEVPREVSYCVDKLIEMLNEGEIEIADEISPTIDLSLAEEDPNEYASILSRVDFDTDAAHFSYFIADDMIKSAGGEGIDQLLEDINIMAYFYDTDFYNDIQNIKRAELTINKLGHHITPLKIIKLKSENDLTTWNTDQLVDVAKGTFPTMLPEKINKETEINAAQINAPRRPQF</sequence>